<evidence type="ECO:0000256" key="2">
    <source>
        <dbReference type="SAM" id="SignalP"/>
    </source>
</evidence>
<protein>
    <recommendedName>
        <fullName evidence="5">6-phosphogluconolactonase</fullName>
    </recommendedName>
</protein>
<dbReference type="PANTHER" id="PTHR30344:SF1">
    <property type="entry name" value="6-PHOSPHOGLUCONOLACTONASE"/>
    <property type="match status" value="1"/>
</dbReference>
<dbReference type="InterPro" id="IPR015943">
    <property type="entry name" value="WD40/YVTN_repeat-like_dom_sf"/>
</dbReference>
<keyword evidence="4" id="KW-1185">Reference proteome</keyword>
<evidence type="ECO:0000313" key="4">
    <source>
        <dbReference type="Proteomes" id="UP000554235"/>
    </source>
</evidence>
<feature type="chain" id="PRO_5034881125" description="6-phosphogluconolactonase" evidence="2">
    <location>
        <begin position="19"/>
        <end position="389"/>
    </location>
</feature>
<dbReference type="EMBL" id="JAADYS010000396">
    <property type="protein sequence ID" value="KAF4470072.1"/>
    <property type="molecule type" value="Genomic_DNA"/>
</dbReference>
<dbReference type="AlphaFoldDB" id="A0A8H4PL99"/>
<proteinExistence type="inferred from homology"/>
<dbReference type="Proteomes" id="UP000554235">
    <property type="component" value="Unassembled WGS sequence"/>
</dbReference>
<keyword evidence="2" id="KW-0732">Signal</keyword>
<sequence>MKFAIISVAVLLVNLASAALEPIRRATNSTPEGRILLGSPGHIYIVKWVPGIDVGFRILLDEKVPAVASWMAFAPPNHLYVVDESSTALYLYELDLNNNKLVPVEVQEASSGVVHLEFNADKTRLLGSAYGNGTIDIWNVENGGLSLIKTITTPNKGPQVISHPHQANLDPTGRFFAINDLGTDSIIIVDSKSDAYEIIDIIYIMPEGCGPRHGVFYPRGAYMATSYMVVCEKSNRVLVYSVKYESDTLALKQIQQESTFTNDSPPANESAAAAGSIVLMPDNQSLYVTNRLTGNETDYITSFKIDSLNYSVPRLIPSHTFSTHGLVPRMISPSNEGKYIFAANQGGRVGLIAMERMMDGSLSDRPMIGLWGDMFGEEDSGPRFVQQIR</sequence>
<dbReference type="InterPro" id="IPR011048">
    <property type="entry name" value="Haem_d1_sf"/>
</dbReference>
<dbReference type="Pfam" id="PF10282">
    <property type="entry name" value="Lactonase"/>
    <property type="match status" value="1"/>
</dbReference>
<evidence type="ECO:0000313" key="3">
    <source>
        <dbReference type="EMBL" id="KAF4470072.1"/>
    </source>
</evidence>
<feature type="signal peptide" evidence="2">
    <location>
        <begin position="1"/>
        <end position="18"/>
    </location>
</feature>
<dbReference type="GO" id="GO:0017057">
    <property type="term" value="F:6-phosphogluconolactonase activity"/>
    <property type="evidence" value="ECO:0007669"/>
    <property type="project" value="TreeGrafter"/>
</dbReference>
<organism evidence="3 4">
    <name type="scientific">Fusarium albosuccineum</name>
    <dbReference type="NCBI Taxonomy" id="1237068"/>
    <lineage>
        <taxon>Eukaryota</taxon>
        <taxon>Fungi</taxon>
        <taxon>Dikarya</taxon>
        <taxon>Ascomycota</taxon>
        <taxon>Pezizomycotina</taxon>
        <taxon>Sordariomycetes</taxon>
        <taxon>Hypocreomycetidae</taxon>
        <taxon>Hypocreales</taxon>
        <taxon>Nectriaceae</taxon>
        <taxon>Fusarium</taxon>
        <taxon>Fusarium decemcellulare species complex</taxon>
    </lineage>
</organism>
<dbReference type="OrthoDB" id="9972196at2759"/>
<reference evidence="3 4" key="1">
    <citation type="submission" date="2020-01" db="EMBL/GenBank/DDBJ databases">
        <title>Identification and distribution of gene clusters putatively required for synthesis of sphingolipid metabolism inhibitors in phylogenetically diverse species of the filamentous fungus Fusarium.</title>
        <authorList>
            <person name="Kim H.-S."/>
            <person name="Busman M."/>
            <person name="Brown D.W."/>
            <person name="Divon H."/>
            <person name="Uhlig S."/>
            <person name="Proctor R.H."/>
        </authorList>
    </citation>
    <scope>NUCLEOTIDE SEQUENCE [LARGE SCALE GENOMIC DNA]</scope>
    <source>
        <strain evidence="3 4">NRRL 20459</strain>
    </source>
</reference>
<name>A0A8H4PL99_9HYPO</name>
<evidence type="ECO:0008006" key="5">
    <source>
        <dbReference type="Google" id="ProtNLM"/>
    </source>
</evidence>
<dbReference type="Gene3D" id="2.130.10.10">
    <property type="entry name" value="YVTN repeat-like/Quinoprotein amine dehydrogenase"/>
    <property type="match status" value="1"/>
</dbReference>
<dbReference type="SUPFAM" id="SSF51004">
    <property type="entry name" value="C-terminal (heme d1) domain of cytochrome cd1-nitrite reductase"/>
    <property type="match status" value="1"/>
</dbReference>
<dbReference type="InterPro" id="IPR019405">
    <property type="entry name" value="Lactonase_7-beta_prop"/>
</dbReference>
<dbReference type="InterPro" id="IPR050282">
    <property type="entry name" value="Cycloisomerase_2"/>
</dbReference>
<gene>
    <name evidence="3" type="ORF">FALBO_3017</name>
</gene>
<comment type="similarity">
    <text evidence="1">Belongs to the cycloisomerase 2 family.</text>
</comment>
<evidence type="ECO:0000256" key="1">
    <source>
        <dbReference type="ARBA" id="ARBA00005564"/>
    </source>
</evidence>
<comment type="caution">
    <text evidence="3">The sequence shown here is derived from an EMBL/GenBank/DDBJ whole genome shotgun (WGS) entry which is preliminary data.</text>
</comment>
<accession>A0A8H4PL99</accession>
<dbReference type="PANTHER" id="PTHR30344">
    <property type="entry name" value="6-PHOSPHOGLUCONOLACTONASE-RELATED"/>
    <property type="match status" value="1"/>
</dbReference>